<dbReference type="PDBsum" id="2KP5"/>
<dbReference type="PROSITE" id="PS50022">
    <property type="entry name" value="FA58C_3"/>
    <property type="match status" value="1"/>
</dbReference>
<reference evidence="8" key="2">
    <citation type="journal article" date="2010" name="Biochemistry">
        <title>A natively unfolded betagamma-crystallin domain from Hahella chejuensis.</title>
        <authorList>
            <person name="Srivastava A.K."/>
            <person name="Sharma Y."/>
            <person name="Chary K.V."/>
        </authorList>
    </citation>
    <scope>STRUCTURE BY NMR OF 162-252</scope>
</reference>
<keyword evidence="2" id="KW-0677">Repeat</keyword>
<dbReference type="eggNOG" id="COG3179">
    <property type="taxonomic scope" value="Bacteria"/>
</dbReference>
<evidence type="ECO:0008006" key="9">
    <source>
        <dbReference type="Google" id="ProtNLM"/>
    </source>
</evidence>
<evidence type="ECO:0000256" key="3">
    <source>
        <dbReference type="SAM" id="SignalP"/>
    </source>
</evidence>
<dbReference type="Proteomes" id="UP000000238">
    <property type="component" value="Chromosome"/>
</dbReference>
<feature type="domain" description="F5/8 type C" evidence="4">
    <location>
        <begin position="20"/>
        <end position="156"/>
    </location>
</feature>
<dbReference type="Gene3D" id="2.60.20.10">
    <property type="entry name" value="Crystallins"/>
    <property type="match status" value="1"/>
</dbReference>
<dbReference type="CAZy" id="CBM12">
    <property type="family name" value="Carbohydrate-Binding Module Family 12"/>
</dbReference>
<dbReference type="HOGENOM" id="CLU_608025_0_0_6"/>
<dbReference type="InterPro" id="IPR008979">
    <property type="entry name" value="Galactose-bd-like_sf"/>
</dbReference>
<accession>Q2SHN6</accession>
<evidence type="ECO:0000256" key="2">
    <source>
        <dbReference type="ARBA" id="ARBA00022737"/>
    </source>
</evidence>
<dbReference type="PDB" id="2KP5">
    <property type="method" value="NMR"/>
    <property type="chains" value="A=162-252"/>
</dbReference>
<proteinExistence type="evidence at protein level"/>
<evidence type="ECO:0000259" key="4">
    <source>
        <dbReference type="PROSITE" id="PS50022"/>
    </source>
</evidence>
<dbReference type="AlphaFoldDB" id="Q2SHN6"/>
<evidence type="ECO:0007829" key="8">
    <source>
        <dbReference type="PDB" id="2KP5"/>
    </source>
</evidence>
<dbReference type="PROSITE" id="PS50915">
    <property type="entry name" value="CRYSTALLIN_BETA_GAMMA"/>
    <property type="match status" value="1"/>
</dbReference>
<keyword evidence="8" id="KW-0002">3D-structure</keyword>
<sequence length="450" mass="49769">MISSHWRKHFLAISVAAGAALSHAVFAAENLAHMQPVTTSSIESSDLSGYMAVDGDANTRWGSAYGGTAWIYVDLGEKRSISRVKLLWEAAYAKAYDLQVSNDASTWTTVRSVTNADGDIDDLTNLNASGRYVRIKGIKRGTEYGYSLWELEVYGPASGGDGEKTVKLYEDTHFKGYSVELPVGDYNLSSLISRGALNDDLSSARVPSGLRLEVFQHNNFKGVRDFYTSDAAELSRDNDASSVRVSKMETTNGDSDDFPDWRSGHNYVEGNIVRYKGKLYIAVHPNPGYDPVISHWFWDEYRGDDDGGDSDDGSDNGASCSAINSWNEANLTNYESYPDPNSEECIKYNGCQWAGQFAGLDGVQPESWVKAHNIAAVHSKDFNWLNGKTLRLRQGDKEIDVVVYDMCSDSDCDGCCTQNLGRTGYLIDIEKYTMQRFGTGHGDVQWQVCD</sequence>
<dbReference type="RefSeq" id="WP_011396907.1">
    <property type="nucleotide sequence ID" value="NC_007645.1"/>
</dbReference>
<evidence type="ECO:0000256" key="1">
    <source>
        <dbReference type="ARBA" id="ARBA00009646"/>
    </source>
</evidence>
<gene>
    <name evidence="6" type="ordered locus">HCH_03072</name>
</gene>
<feature type="domain" description="Beta/gamma crystallin 'Greek key'" evidence="5">
    <location>
        <begin position="164"/>
        <end position="208"/>
    </location>
</feature>
<dbReference type="Gene3D" id="2.10.10.20">
    <property type="entry name" value="Carbohydrate-binding module superfamily 5/12"/>
    <property type="match status" value="1"/>
</dbReference>
<name>Q2SHN6_HAHCH</name>
<evidence type="ECO:0000313" key="6">
    <source>
        <dbReference type="EMBL" id="ABC29838.1"/>
    </source>
</evidence>
<dbReference type="KEGG" id="hch:HCH_03072"/>
<dbReference type="OrthoDB" id="9811639at2"/>
<dbReference type="Pfam" id="PF00754">
    <property type="entry name" value="F5_F8_type_C"/>
    <property type="match status" value="1"/>
</dbReference>
<dbReference type="InterPro" id="IPR000421">
    <property type="entry name" value="FA58C"/>
</dbReference>
<comment type="similarity">
    <text evidence="1">Belongs to the beta/gamma-crystallin family.</text>
</comment>
<evidence type="ECO:0000259" key="5">
    <source>
        <dbReference type="PROSITE" id="PS50915"/>
    </source>
</evidence>
<dbReference type="EvolutionaryTrace" id="Q2SHN6"/>
<dbReference type="CDD" id="cd12214">
    <property type="entry name" value="ChiA1_BD"/>
    <property type="match status" value="1"/>
</dbReference>
<keyword evidence="7" id="KW-1185">Reference proteome</keyword>
<feature type="chain" id="PRO_5004215733" description="F5/8 type C domain-containing protein" evidence="3">
    <location>
        <begin position="28"/>
        <end position="450"/>
    </location>
</feature>
<keyword evidence="3" id="KW-0732">Signal</keyword>
<dbReference type="STRING" id="349521.HCH_03072"/>
<dbReference type="InterPro" id="IPR011024">
    <property type="entry name" value="G_crystallin-like"/>
</dbReference>
<dbReference type="eggNOG" id="COG5498">
    <property type="taxonomic scope" value="Bacteria"/>
</dbReference>
<reference evidence="6 7" key="1">
    <citation type="journal article" date="2005" name="Nucleic Acids Res.">
        <title>Genomic blueprint of Hahella chejuensis, a marine microbe producing an algicidal agent.</title>
        <authorList>
            <person name="Jeong H."/>
            <person name="Yim J.H."/>
            <person name="Lee C."/>
            <person name="Choi S.-H."/>
            <person name="Park Y.K."/>
            <person name="Yoon S.H."/>
            <person name="Hur C.-G."/>
            <person name="Kang H.-Y."/>
            <person name="Kim D."/>
            <person name="Lee H.H."/>
            <person name="Park K.H."/>
            <person name="Park S.-H."/>
            <person name="Park H.-S."/>
            <person name="Lee H.K."/>
            <person name="Oh T.K."/>
            <person name="Kim J.F."/>
        </authorList>
    </citation>
    <scope>NUCLEOTIDE SEQUENCE [LARGE SCALE GENOMIC DNA]</scope>
    <source>
        <strain evidence="6 7">KCTC 2396</strain>
    </source>
</reference>
<dbReference type="SUPFAM" id="SSF49695">
    <property type="entry name" value="gamma-Crystallin-like"/>
    <property type="match status" value="1"/>
</dbReference>
<feature type="signal peptide" evidence="3">
    <location>
        <begin position="1"/>
        <end position="27"/>
    </location>
</feature>
<dbReference type="Gene3D" id="2.60.120.260">
    <property type="entry name" value="Galactose-binding domain-like"/>
    <property type="match status" value="1"/>
</dbReference>
<dbReference type="EMBL" id="CP000155">
    <property type="protein sequence ID" value="ABC29838.1"/>
    <property type="molecule type" value="Genomic_DNA"/>
</dbReference>
<dbReference type="CAZy" id="CBM32">
    <property type="family name" value="Carbohydrate-Binding Module Family 32"/>
</dbReference>
<organism evidence="6 7">
    <name type="scientific">Hahella chejuensis (strain KCTC 2396)</name>
    <dbReference type="NCBI Taxonomy" id="349521"/>
    <lineage>
        <taxon>Bacteria</taxon>
        <taxon>Pseudomonadati</taxon>
        <taxon>Pseudomonadota</taxon>
        <taxon>Gammaproteobacteria</taxon>
        <taxon>Oceanospirillales</taxon>
        <taxon>Hahellaceae</taxon>
        <taxon>Hahella</taxon>
    </lineage>
</organism>
<dbReference type="SUPFAM" id="SSF49785">
    <property type="entry name" value="Galactose-binding domain-like"/>
    <property type="match status" value="1"/>
</dbReference>
<evidence type="ECO:0000313" key="7">
    <source>
        <dbReference type="Proteomes" id="UP000000238"/>
    </source>
</evidence>
<dbReference type="eggNOG" id="COG1472">
    <property type="taxonomic scope" value="Bacteria"/>
</dbReference>
<dbReference type="InterPro" id="IPR001064">
    <property type="entry name" value="Beta/gamma_crystallin"/>
</dbReference>
<dbReference type="SMR" id="Q2SHN6"/>
<protein>
    <recommendedName>
        <fullName evidence="9">F5/8 type C domain-containing protein</fullName>
    </recommendedName>
</protein>